<dbReference type="EMBL" id="CP041217">
    <property type="protein sequence ID" value="QDH23486.1"/>
    <property type="molecule type" value="Genomic_DNA"/>
</dbReference>
<proteinExistence type="predicted"/>
<sequence length="70" mass="7794">MAKKKQPAPHRSGLQPGDTVVMHNCYEAPKHDGRIWTVRSEPWDLCGTEVVLLEGYSGGFSTEKLARARV</sequence>
<organism evidence="1 2">
    <name type="scientific">Saccharibacillus brassicae</name>
    <dbReference type="NCBI Taxonomy" id="2583377"/>
    <lineage>
        <taxon>Bacteria</taxon>
        <taxon>Bacillati</taxon>
        <taxon>Bacillota</taxon>
        <taxon>Bacilli</taxon>
        <taxon>Bacillales</taxon>
        <taxon>Paenibacillaceae</taxon>
        <taxon>Saccharibacillus</taxon>
    </lineage>
</organism>
<accession>A0A4Y6V4I0</accession>
<gene>
    <name evidence="1" type="ORF">FFV09_23040</name>
</gene>
<dbReference type="Proteomes" id="UP000316968">
    <property type="component" value="Chromosome"/>
</dbReference>
<reference evidence="1 2" key="1">
    <citation type="submission" date="2019-06" db="EMBL/GenBank/DDBJ databases">
        <title>Saccharibacillus brassicae sp. nov., an endophytic bacterium isolated from Chinese cabbage seeds (Brassica pekinensis).</title>
        <authorList>
            <person name="Jiang L."/>
            <person name="Lee J."/>
            <person name="Kim S.W."/>
        </authorList>
    </citation>
    <scope>NUCLEOTIDE SEQUENCE [LARGE SCALE GENOMIC DNA]</scope>
    <source>
        <strain evidence="2">KCTC 43072 / ATSA2</strain>
    </source>
</reference>
<keyword evidence="2" id="KW-1185">Reference proteome</keyword>
<evidence type="ECO:0000313" key="1">
    <source>
        <dbReference type="EMBL" id="QDH23486.1"/>
    </source>
</evidence>
<name>A0A4Y6V4I0_SACBS</name>
<dbReference type="RefSeq" id="WP_141450032.1">
    <property type="nucleotide sequence ID" value="NZ_CP041217.1"/>
</dbReference>
<dbReference type="KEGG" id="saca:FFV09_23040"/>
<evidence type="ECO:0000313" key="2">
    <source>
        <dbReference type="Proteomes" id="UP000316968"/>
    </source>
</evidence>
<dbReference type="AlphaFoldDB" id="A0A4Y6V4I0"/>
<protein>
    <submittedName>
        <fullName evidence="1">Uncharacterized protein</fullName>
    </submittedName>
</protein>
<dbReference type="OrthoDB" id="1449410at2"/>